<evidence type="ECO:0000256" key="1">
    <source>
        <dbReference type="SAM" id="Phobius"/>
    </source>
</evidence>
<keyword evidence="1" id="KW-1133">Transmembrane helix</keyword>
<name>A0A8S0VVG2_CYCAE</name>
<accession>A0A8S0VVG2</accession>
<comment type="caution">
    <text evidence="3">The sequence shown here is derived from an EMBL/GenBank/DDBJ whole genome shotgun (WGS) entry which is preliminary data.</text>
</comment>
<feature type="transmembrane region" description="Helical" evidence="1">
    <location>
        <begin position="184"/>
        <end position="208"/>
    </location>
</feature>
<dbReference type="OrthoDB" id="3350812at2759"/>
<keyword evidence="1" id="KW-0472">Membrane</keyword>
<dbReference type="EMBL" id="CACVBS010000041">
    <property type="protein sequence ID" value="CAA7263750.1"/>
    <property type="molecule type" value="Genomic_DNA"/>
</dbReference>
<evidence type="ECO:0000259" key="2">
    <source>
        <dbReference type="Pfam" id="PF20151"/>
    </source>
</evidence>
<feature type="transmembrane region" description="Helical" evidence="1">
    <location>
        <begin position="158"/>
        <end position="177"/>
    </location>
</feature>
<feature type="transmembrane region" description="Helical" evidence="1">
    <location>
        <begin position="121"/>
        <end position="146"/>
    </location>
</feature>
<evidence type="ECO:0000313" key="4">
    <source>
        <dbReference type="Proteomes" id="UP000467700"/>
    </source>
</evidence>
<feature type="transmembrane region" description="Helical" evidence="1">
    <location>
        <begin position="55"/>
        <end position="72"/>
    </location>
</feature>
<dbReference type="Proteomes" id="UP000467700">
    <property type="component" value="Unassembled WGS sequence"/>
</dbReference>
<organism evidence="3 4">
    <name type="scientific">Cyclocybe aegerita</name>
    <name type="common">Black poplar mushroom</name>
    <name type="synonym">Agrocybe aegerita</name>
    <dbReference type="NCBI Taxonomy" id="1973307"/>
    <lineage>
        <taxon>Eukaryota</taxon>
        <taxon>Fungi</taxon>
        <taxon>Dikarya</taxon>
        <taxon>Basidiomycota</taxon>
        <taxon>Agaricomycotina</taxon>
        <taxon>Agaricomycetes</taxon>
        <taxon>Agaricomycetidae</taxon>
        <taxon>Agaricales</taxon>
        <taxon>Agaricineae</taxon>
        <taxon>Bolbitiaceae</taxon>
        <taxon>Cyclocybe</taxon>
    </lineage>
</organism>
<keyword evidence="1" id="KW-0812">Transmembrane</keyword>
<feature type="transmembrane region" description="Helical" evidence="1">
    <location>
        <begin position="214"/>
        <end position="233"/>
    </location>
</feature>
<dbReference type="AlphaFoldDB" id="A0A8S0VVG2"/>
<reference evidence="3 4" key="1">
    <citation type="submission" date="2020-01" db="EMBL/GenBank/DDBJ databases">
        <authorList>
            <person name="Gupta K D."/>
        </authorList>
    </citation>
    <scope>NUCLEOTIDE SEQUENCE [LARGE SCALE GENOMIC DNA]</scope>
</reference>
<gene>
    <name evidence="3" type="ORF">AAE3_LOCUS6104</name>
</gene>
<evidence type="ECO:0000313" key="3">
    <source>
        <dbReference type="EMBL" id="CAA7263750.1"/>
    </source>
</evidence>
<dbReference type="Pfam" id="PF20151">
    <property type="entry name" value="DUF6533"/>
    <property type="match status" value="1"/>
</dbReference>
<feature type="domain" description="DUF6533" evidence="2">
    <location>
        <begin position="24"/>
        <end position="66"/>
    </location>
</feature>
<sequence length="312" mass="35550">MDAVNATAREIEEFETFTRAAMVDVAACALFVFDYLLTFGMEVQYVWLRPWTPMKVIYFLQCYLPFIDTVWLEVQLRFTESPSIKACTQLRIAAVSLMFVGLATSELILALRVWAVWNQSAIVTILLPILFAACWLPHIPILYFFLNSYKFAVPPPPPLFGCVAVAASEIVFVNWVLLLLWDTLVLLLMLIPAFHAYSLNGTSALYYIIYTEGILYYFCIFAMSTINIVLLHIRSIAIEYRFMFVLMTRFLHSLLASRVLLHIRAAADQDAEHSMEVESITASIDALTAASRDDRASPRTSRLSRWLCRKGV</sequence>
<proteinExistence type="predicted"/>
<feature type="transmembrane region" description="Helical" evidence="1">
    <location>
        <begin position="20"/>
        <end position="43"/>
    </location>
</feature>
<feature type="transmembrane region" description="Helical" evidence="1">
    <location>
        <begin position="92"/>
        <end position="114"/>
    </location>
</feature>
<keyword evidence="4" id="KW-1185">Reference proteome</keyword>
<dbReference type="InterPro" id="IPR045340">
    <property type="entry name" value="DUF6533"/>
</dbReference>
<protein>
    <recommendedName>
        <fullName evidence="2">DUF6533 domain-containing protein</fullName>
    </recommendedName>
</protein>